<sequence length="843" mass="90077">MEPNTTPLAPAITGLRDPEGVGATLEQGLDFTTGQSMRAAAGAAFVTNPAMALRDLYEYGADRVGFLREKDLSPDEANQQYQHLGLSFNRPVSRHYADILAEQKRQEIVRQTVMDRGPQGVLATAGKFAAGFGVSALDPINVASAFIPPLGATRLAQVARITSTVGQRAITGAVGGALGAAAIEPLVLAGASARQADYDITDSLLNVTFGTVLGTGLHVAGGYVSDKFLARKAASQLAPGTVQMPKPTNVAEVVEQMPFEQRETAMRTAIGQVADGQVVNVGDIMRTAPQSPGQNLLGSVQTVYDSAGKAYDTQFEVVEAKDLVAASGDLQPRDRTRVGSDDQINRLAIDMIPERLAESTDAATGAPIVGPDNMVESGNGRVSFIRQAYNNGYASGEKYKAFLKSRGVEVSGFKQPVLVRRRLTPLDDNERRGFVVNAQAVGTMALSATERASADARLVDQALELVPINTPNLRAGANQKFVRAFLSQIPQSERAGLITSGGELAQAGLARIRNGLLARAFDDADLLNSILEEADDNLRTLGNALYEIAIPWADMRSAVRTGEISPYVDATDDLLNAVRFLRKAKDTDIPYREAVTQGELGELKGRDARTIETNQMLSLMLRENERGDYRLVSKELLTDRISKYVELARNTVPTNDMFGAPPAGTGDLLTALRQQVISDAQRLGTPANVVPVPDGGTVRPARTAISEADLNTIRQEAYENVGLSKQDLVVPPKEAKPIYATAENTPPERRSMPAQAANDAVVDDAISGDSMASKNALAEAERIVSEKEAALDESIGELEQMLKGTGELTPEEQASLAEADQFINNQPTIREAIMAAATCVIGR</sequence>
<feature type="domain" description="DdrB-like" evidence="1">
    <location>
        <begin position="307"/>
        <end position="422"/>
    </location>
</feature>
<gene>
    <name evidence="2" type="ORF">UFOVP315_8</name>
</gene>
<accession>A0A6J5LYS3</accession>
<dbReference type="Pfam" id="PF18763">
    <property type="entry name" value="ddrB-ParB"/>
    <property type="match status" value="1"/>
</dbReference>
<dbReference type="InterPro" id="IPR041398">
    <property type="entry name" value="DdrB_dom"/>
</dbReference>
<name>A0A6J5LYS3_9CAUD</name>
<proteinExistence type="predicted"/>
<evidence type="ECO:0000259" key="1">
    <source>
        <dbReference type="Pfam" id="PF18763"/>
    </source>
</evidence>
<evidence type="ECO:0000313" key="2">
    <source>
        <dbReference type="EMBL" id="CAB4136939.1"/>
    </source>
</evidence>
<protein>
    <recommendedName>
        <fullName evidence="1">DdrB-like domain-containing protein</fullName>
    </recommendedName>
</protein>
<reference evidence="2" key="1">
    <citation type="submission" date="2020-04" db="EMBL/GenBank/DDBJ databases">
        <authorList>
            <person name="Chiriac C."/>
            <person name="Salcher M."/>
            <person name="Ghai R."/>
            <person name="Kavagutti S V."/>
        </authorList>
    </citation>
    <scope>NUCLEOTIDE SEQUENCE</scope>
</reference>
<organism evidence="2">
    <name type="scientific">uncultured Caudovirales phage</name>
    <dbReference type="NCBI Taxonomy" id="2100421"/>
    <lineage>
        <taxon>Viruses</taxon>
        <taxon>Duplodnaviria</taxon>
        <taxon>Heunggongvirae</taxon>
        <taxon>Uroviricota</taxon>
        <taxon>Caudoviricetes</taxon>
        <taxon>Peduoviridae</taxon>
        <taxon>Maltschvirus</taxon>
        <taxon>Maltschvirus maltsch</taxon>
    </lineage>
</organism>
<dbReference type="EMBL" id="LR796327">
    <property type="protein sequence ID" value="CAB4136939.1"/>
    <property type="molecule type" value="Genomic_DNA"/>
</dbReference>